<comment type="caution">
    <text evidence="1">The sequence shown here is derived from an EMBL/GenBank/DDBJ whole genome shotgun (WGS) entry which is preliminary data.</text>
</comment>
<proteinExistence type="predicted"/>
<name>A0A073I070_9SPIT</name>
<dbReference type="AlphaFoldDB" id="A0A073I070"/>
<sequence length="256" mass="30950">MLTCELCGNEFENLRFYLDYCENYVSWQDPQKFINALNRRHPEAIDFYQCFLHICDDCYVDRTLNFDFVQEYIQDQITCYKKRLINQIQIEDHIEDKWEEISNVYSQAIQHYQFDKDLIDKYLSDMSSVISKLTNLKLQSLQKDIMNVLEPQLKEAQLKYEKLQKLRKQFRQDYQQHIVDGTMSQKMFQIAFDKSEEKGDLFHKEKIYQLAVEVFRKINQGQGEVKENPKLVYRVKNKDKVKDDEQIDSEFQQIIQ</sequence>
<dbReference type="Proteomes" id="UP000053232">
    <property type="component" value="Unassembled WGS sequence"/>
</dbReference>
<keyword evidence="2" id="KW-1185">Reference proteome</keyword>
<evidence type="ECO:0000313" key="2">
    <source>
        <dbReference type="Proteomes" id="UP000053232"/>
    </source>
</evidence>
<evidence type="ECO:0000313" key="1">
    <source>
        <dbReference type="EMBL" id="KEJ82881.1"/>
    </source>
</evidence>
<reference evidence="2" key="1">
    <citation type="journal article" date="2014" name="Cell">
        <title>The Architecture of a Scrambled Genome Reveals Massive Levels of Genomic Rearrangement during Development.</title>
        <authorList>
            <person name="Chen X."/>
            <person name="Bracht J.R."/>
            <person name="Goldman A.D."/>
            <person name="Dolzhenko E."/>
            <person name="Clay D.M."/>
            <person name="Swart E.C."/>
            <person name="Perlman D.H."/>
            <person name="Doak T.G."/>
            <person name="Stuart A."/>
            <person name="Amemiya C.T."/>
            <person name="Sebra R.P."/>
            <person name="Landweber L.F."/>
        </authorList>
    </citation>
    <scope>NUCLEOTIDE SEQUENCE [LARGE SCALE GENOMIC DNA]</scope>
    <source>
        <strain evidence="2">JRB310</strain>
    </source>
</reference>
<accession>A0A073I070</accession>
<organism evidence="1 2">
    <name type="scientific">Oxytricha trifallax</name>
    <dbReference type="NCBI Taxonomy" id="1172189"/>
    <lineage>
        <taxon>Eukaryota</taxon>
        <taxon>Sar</taxon>
        <taxon>Alveolata</taxon>
        <taxon>Ciliophora</taxon>
        <taxon>Intramacronucleata</taxon>
        <taxon>Spirotrichea</taxon>
        <taxon>Stichotrichia</taxon>
        <taxon>Sporadotrichida</taxon>
        <taxon>Oxytrichidae</taxon>
        <taxon>Oxytrichinae</taxon>
        <taxon>Oxytricha</taxon>
    </lineage>
</organism>
<gene>
    <name evidence="1" type="ORF">OXYTRIMIC_606</name>
</gene>
<protein>
    <submittedName>
        <fullName evidence="1">Uncharacterized protein</fullName>
    </submittedName>
</protein>
<dbReference type="EMBL" id="ARYC01002600">
    <property type="protein sequence ID" value="KEJ82881.1"/>
    <property type="molecule type" value="Genomic_DNA"/>
</dbReference>